<feature type="region of interest" description="Disordered" evidence="1">
    <location>
        <begin position="315"/>
        <end position="432"/>
    </location>
</feature>
<feature type="compositionally biased region" description="Basic residues" evidence="1">
    <location>
        <begin position="357"/>
        <end position="366"/>
    </location>
</feature>
<feature type="region of interest" description="Disordered" evidence="1">
    <location>
        <begin position="1"/>
        <end position="22"/>
    </location>
</feature>
<feature type="region of interest" description="Disordered" evidence="1">
    <location>
        <begin position="116"/>
        <end position="135"/>
    </location>
</feature>
<comment type="caution">
    <text evidence="2">The sequence shown here is derived from an EMBL/GenBank/DDBJ whole genome shotgun (WGS) entry which is preliminary data.</text>
</comment>
<proteinExistence type="predicted"/>
<sequence>MAPTTRGDTGQKESLQGSGGDAAADAVLREAAEHLQPRQMTAMFAEITRMFGSASLATAAAPVELPPRSGESLEPGCAWSGASVPSTHQTETMAVRQEKTADNSATLRALDPYSYEERRRSELDDRRSAPRQNAGFRGQEGAPFCLLAWLVYLVHTGRDFLPKEGIVLDMGRNGYQYGPLTQFFFFREHADARFTIAAGNQFSTVPRRARGTAVAKRIMVGGVPIPSRVQAPASAVGDLPPTRATRPTKGGSGRRVRLAKSDPMDGGPVRGVRDTAAGPASSTPTQRRSFGRGHLDGGLGRRGSVLLGVVVLEGPGPASARGLPERVPPPFRGLTLGGAGRRAAASVLRGGAEGAVRHLRHPRRQLGRPQDRRPAPGADSESEEREGGSGRSWRRGQHSSVGAVRTYRRARGAGRAGIDGNPTGPAQGRARGLVSGKPLEWRPTRSWRVAGPRSSPLQLGRLAAVATPYFTSAPRRIKIPSENSACNPTEPHHPTSTISGTFTVSVVLHPALSGF</sequence>
<keyword evidence="3" id="KW-1185">Reference proteome</keyword>
<dbReference type="EMBL" id="JABSTR010000007">
    <property type="protein sequence ID" value="KAH9374711.1"/>
    <property type="molecule type" value="Genomic_DNA"/>
</dbReference>
<dbReference type="AlphaFoldDB" id="A0A9J6GJA1"/>
<feature type="compositionally biased region" description="Basic and acidic residues" evidence="1">
    <location>
        <begin position="116"/>
        <end position="128"/>
    </location>
</feature>
<feature type="compositionally biased region" description="Polar residues" evidence="1">
    <location>
        <begin position="1"/>
        <end position="16"/>
    </location>
</feature>
<accession>A0A9J6GJA1</accession>
<evidence type="ECO:0000313" key="2">
    <source>
        <dbReference type="EMBL" id="KAH9374711.1"/>
    </source>
</evidence>
<evidence type="ECO:0000313" key="3">
    <source>
        <dbReference type="Proteomes" id="UP000821853"/>
    </source>
</evidence>
<gene>
    <name evidence="2" type="ORF">HPB48_004280</name>
</gene>
<evidence type="ECO:0000256" key="1">
    <source>
        <dbReference type="SAM" id="MobiDB-lite"/>
    </source>
</evidence>
<reference evidence="2 3" key="1">
    <citation type="journal article" date="2020" name="Cell">
        <title>Large-Scale Comparative Analyses of Tick Genomes Elucidate Their Genetic Diversity and Vector Capacities.</title>
        <authorList>
            <consortium name="Tick Genome and Microbiome Consortium (TIGMIC)"/>
            <person name="Jia N."/>
            <person name="Wang J."/>
            <person name="Shi W."/>
            <person name="Du L."/>
            <person name="Sun Y."/>
            <person name="Zhan W."/>
            <person name="Jiang J.F."/>
            <person name="Wang Q."/>
            <person name="Zhang B."/>
            <person name="Ji P."/>
            <person name="Bell-Sakyi L."/>
            <person name="Cui X.M."/>
            <person name="Yuan T.T."/>
            <person name="Jiang B.G."/>
            <person name="Yang W.F."/>
            <person name="Lam T.T."/>
            <person name="Chang Q.C."/>
            <person name="Ding S.J."/>
            <person name="Wang X.J."/>
            <person name="Zhu J.G."/>
            <person name="Ruan X.D."/>
            <person name="Zhao L."/>
            <person name="Wei J.T."/>
            <person name="Ye R.Z."/>
            <person name="Que T.C."/>
            <person name="Du C.H."/>
            <person name="Zhou Y.H."/>
            <person name="Cheng J.X."/>
            <person name="Dai P.F."/>
            <person name="Guo W.B."/>
            <person name="Han X.H."/>
            <person name="Huang E.J."/>
            <person name="Li L.F."/>
            <person name="Wei W."/>
            <person name="Gao Y.C."/>
            <person name="Liu J.Z."/>
            <person name="Shao H.Z."/>
            <person name="Wang X."/>
            <person name="Wang C.C."/>
            <person name="Yang T.C."/>
            <person name="Huo Q.B."/>
            <person name="Li W."/>
            <person name="Chen H.Y."/>
            <person name="Chen S.E."/>
            <person name="Zhou L.G."/>
            <person name="Ni X.B."/>
            <person name="Tian J.H."/>
            <person name="Sheng Y."/>
            <person name="Liu T."/>
            <person name="Pan Y.S."/>
            <person name="Xia L.Y."/>
            <person name="Li J."/>
            <person name="Zhao F."/>
            <person name="Cao W.C."/>
        </authorList>
    </citation>
    <scope>NUCLEOTIDE SEQUENCE [LARGE SCALE GENOMIC DNA]</scope>
    <source>
        <strain evidence="2">HaeL-2018</strain>
    </source>
</reference>
<feature type="compositionally biased region" description="Low complexity" evidence="1">
    <location>
        <begin position="341"/>
        <end position="350"/>
    </location>
</feature>
<protein>
    <submittedName>
        <fullName evidence="2">Uncharacterized protein</fullName>
    </submittedName>
</protein>
<feature type="region of interest" description="Disordered" evidence="1">
    <location>
        <begin position="65"/>
        <end position="88"/>
    </location>
</feature>
<organism evidence="2 3">
    <name type="scientific">Haemaphysalis longicornis</name>
    <name type="common">Bush tick</name>
    <dbReference type="NCBI Taxonomy" id="44386"/>
    <lineage>
        <taxon>Eukaryota</taxon>
        <taxon>Metazoa</taxon>
        <taxon>Ecdysozoa</taxon>
        <taxon>Arthropoda</taxon>
        <taxon>Chelicerata</taxon>
        <taxon>Arachnida</taxon>
        <taxon>Acari</taxon>
        <taxon>Parasitiformes</taxon>
        <taxon>Ixodida</taxon>
        <taxon>Ixodoidea</taxon>
        <taxon>Ixodidae</taxon>
        <taxon>Haemaphysalinae</taxon>
        <taxon>Haemaphysalis</taxon>
    </lineage>
</organism>
<name>A0A9J6GJA1_HAELO</name>
<dbReference type="VEuPathDB" id="VectorBase:HLOH_059093"/>
<feature type="region of interest" description="Disordered" evidence="1">
    <location>
        <begin position="231"/>
        <end position="298"/>
    </location>
</feature>
<dbReference type="Proteomes" id="UP000821853">
    <property type="component" value="Chromosome 5"/>
</dbReference>